<evidence type="ECO:0000256" key="1">
    <source>
        <dbReference type="SAM" id="MobiDB-lite"/>
    </source>
</evidence>
<feature type="region of interest" description="Disordered" evidence="1">
    <location>
        <begin position="467"/>
        <end position="638"/>
    </location>
</feature>
<evidence type="ECO:0000313" key="2">
    <source>
        <dbReference type="EMBL" id="KOF73827.1"/>
    </source>
</evidence>
<gene>
    <name evidence="2" type="ORF">OCBIM_22037266mg</name>
</gene>
<proteinExistence type="predicted"/>
<sequence>MAGASSSGVGMELTERSETVTSPRSGDDDSDSPHERGLTVESNPNASREQTRPSGRPKTLREIIMGNLTESEIEEMEAEEAAAAAAEEDDGEESVIPERGRSFGEEHEIPQRIADKQTEIIPSRGESIKELIDAPLGYLKSKMEMEALGFVKRRRRGGVARTLPPLAEDPEEEVVQVPLEVQPEIGRHLYRHKAIYPTQLYSKIQSDSFEPIIIDRFDAEEIVANEIPEEEIATNEIPEEEIVTNEIPEEEIATNEIPEEEELRDIWNETAGEISSLFEIEGAAGGEAPDTVFPYANVFYRFEDGESGGAWGGVYPDQEIFEPQFADEEEMSRVIEYVPGYPRITSRSILRITRDERAAEATQKAQERIRHLRQPLFCQKCGEHRDVHGIPRSARIKEVAYDPFTFDPSTAMYTTAESALAAVRAASRPESFLYVSARSQDRLDRMRQDFLEAHAMHEAIGDEVVTREVSTRRGETTSRRGRRPTTRNVELATREVSTRRGGTASRTGRRPATRSEEVVAREVSTRRGETTSRRGRRPTTRSEEVVTREVSTRRGETTSRTGRRPVTRSEEVVSRQVSTRSRESESRMGSRAAPGRQISTRREEVVSRTEGRATSRPKVTPRQKTTLGELTRRPPWRY</sequence>
<reference evidence="2" key="1">
    <citation type="submission" date="2015-07" db="EMBL/GenBank/DDBJ databases">
        <title>MeaNS - Measles Nucleotide Surveillance Program.</title>
        <authorList>
            <person name="Tran T."/>
            <person name="Druce J."/>
        </authorList>
    </citation>
    <scope>NUCLEOTIDE SEQUENCE</scope>
    <source>
        <strain evidence="2">UCB-OBI-ISO-001</strain>
        <tissue evidence="2">Gonad</tissue>
    </source>
</reference>
<protein>
    <submittedName>
        <fullName evidence="2">Uncharacterized protein</fullName>
    </submittedName>
</protein>
<name>A0A0L8G9W8_OCTBM</name>
<feature type="compositionally biased region" description="Basic and acidic residues" evidence="1">
    <location>
        <begin position="467"/>
        <end position="478"/>
    </location>
</feature>
<feature type="compositionally biased region" description="Basic and acidic residues" evidence="1">
    <location>
        <begin position="25"/>
        <end position="38"/>
    </location>
</feature>
<dbReference type="AlphaFoldDB" id="A0A0L8G9W8"/>
<accession>A0A0L8G9W8</accession>
<feature type="compositionally biased region" description="Basic and acidic residues" evidence="1">
    <location>
        <begin position="540"/>
        <end position="557"/>
    </location>
</feature>
<dbReference type="EMBL" id="KQ422986">
    <property type="protein sequence ID" value="KOF73827.1"/>
    <property type="molecule type" value="Genomic_DNA"/>
</dbReference>
<feature type="compositionally biased region" description="Basic and acidic residues" evidence="1">
    <location>
        <begin position="513"/>
        <end position="532"/>
    </location>
</feature>
<feature type="region of interest" description="Disordered" evidence="1">
    <location>
        <begin position="1"/>
        <end position="96"/>
    </location>
</feature>
<organism evidence="2">
    <name type="scientific">Octopus bimaculoides</name>
    <name type="common">California two-spotted octopus</name>
    <dbReference type="NCBI Taxonomy" id="37653"/>
    <lineage>
        <taxon>Eukaryota</taxon>
        <taxon>Metazoa</taxon>
        <taxon>Spiralia</taxon>
        <taxon>Lophotrochozoa</taxon>
        <taxon>Mollusca</taxon>
        <taxon>Cephalopoda</taxon>
        <taxon>Coleoidea</taxon>
        <taxon>Octopodiformes</taxon>
        <taxon>Octopoda</taxon>
        <taxon>Incirrata</taxon>
        <taxon>Octopodidae</taxon>
        <taxon>Octopus</taxon>
    </lineage>
</organism>
<feature type="compositionally biased region" description="Basic and acidic residues" evidence="1">
    <location>
        <begin position="600"/>
        <end position="613"/>
    </location>
</feature>
<feature type="compositionally biased region" description="Acidic residues" evidence="1">
    <location>
        <begin position="71"/>
        <end position="95"/>
    </location>
</feature>